<organism evidence="2 3">
    <name type="scientific">Rhodococcus olei</name>
    <dbReference type="NCBI Taxonomy" id="2161675"/>
    <lineage>
        <taxon>Bacteria</taxon>
        <taxon>Bacillati</taxon>
        <taxon>Actinomycetota</taxon>
        <taxon>Actinomycetes</taxon>
        <taxon>Mycobacteriales</taxon>
        <taxon>Nocardiaceae</taxon>
        <taxon>Rhodococcus</taxon>
    </lineage>
</organism>
<proteinExistence type="predicted"/>
<name>A0ABP8P632_9NOCA</name>
<feature type="region of interest" description="Disordered" evidence="1">
    <location>
        <begin position="23"/>
        <end position="73"/>
    </location>
</feature>
<keyword evidence="3" id="KW-1185">Reference proteome</keyword>
<reference evidence="3" key="1">
    <citation type="journal article" date="2019" name="Int. J. Syst. Evol. Microbiol.">
        <title>The Global Catalogue of Microorganisms (GCM) 10K type strain sequencing project: providing services to taxonomists for standard genome sequencing and annotation.</title>
        <authorList>
            <consortium name="The Broad Institute Genomics Platform"/>
            <consortium name="The Broad Institute Genome Sequencing Center for Infectious Disease"/>
            <person name="Wu L."/>
            <person name="Ma J."/>
        </authorList>
    </citation>
    <scope>NUCLEOTIDE SEQUENCE [LARGE SCALE GENOMIC DNA]</scope>
    <source>
        <strain evidence="3">JCM 32206</strain>
    </source>
</reference>
<protein>
    <submittedName>
        <fullName evidence="2">Uncharacterized protein</fullName>
    </submittedName>
</protein>
<dbReference type="Proteomes" id="UP001501183">
    <property type="component" value="Unassembled WGS sequence"/>
</dbReference>
<sequence length="73" mass="8242">MFSLVATSLARYSRIRKQLCFKEIRNNPTTRRPDRPADRPEQSSPRHNDPGDAAPGDLPSGVMRALPLQEQAR</sequence>
<dbReference type="EMBL" id="BAABFB010000046">
    <property type="protein sequence ID" value="GAA4481106.1"/>
    <property type="molecule type" value="Genomic_DNA"/>
</dbReference>
<gene>
    <name evidence="2" type="ORF">GCM10023094_28720</name>
</gene>
<evidence type="ECO:0000256" key="1">
    <source>
        <dbReference type="SAM" id="MobiDB-lite"/>
    </source>
</evidence>
<feature type="compositionally biased region" description="Basic and acidic residues" evidence="1">
    <location>
        <begin position="23"/>
        <end position="50"/>
    </location>
</feature>
<evidence type="ECO:0000313" key="2">
    <source>
        <dbReference type="EMBL" id="GAA4481106.1"/>
    </source>
</evidence>
<evidence type="ECO:0000313" key="3">
    <source>
        <dbReference type="Proteomes" id="UP001501183"/>
    </source>
</evidence>
<comment type="caution">
    <text evidence="2">The sequence shown here is derived from an EMBL/GenBank/DDBJ whole genome shotgun (WGS) entry which is preliminary data.</text>
</comment>
<accession>A0ABP8P632</accession>